<name>A0A2P2NF58_RHIMU</name>
<organism evidence="1">
    <name type="scientific">Rhizophora mucronata</name>
    <name type="common">Asiatic mangrove</name>
    <dbReference type="NCBI Taxonomy" id="61149"/>
    <lineage>
        <taxon>Eukaryota</taxon>
        <taxon>Viridiplantae</taxon>
        <taxon>Streptophyta</taxon>
        <taxon>Embryophyta</taxon>
        <taxon>Tracheophyta</taxon>
        <taxon>Spermatophyta</taxon>
        <taxon>Magnoliopsida</taxon>
        <taxon>eudicotyledons</taxon>
        <taxon>Gunneridae</taxon>
        <taxon>Pentapetalae</taxon>
        <taxon>rosids</taxon>
        <taxon>fabids</taxon>
        <taxon>Malpighiales</taxon>
        <taxon>Rhizophoraceae</taxon>
        <taxon>Rhizophora</taxon>
    </lineage>
</organism>
<protein>
    <submittedName>
        <fullName evidence="1">Uncharacterized protein</fullName>
    </submittedName>
</protein>
<accession>A0A2P2NF58</accession>
<sequence>MQIPEKLYDGTHFNQIVKKNLSFNQLWNAMTLLPAKFKFSSFYPH</sequence>
<dbReference type="EMBL" id="GGEC01060617">
    <property type="protein sequence ID" value="MBX41101.1"/>
    <property type="molecule type" value="Transcribed_RNA"/>
</dbReference>
<reference evidence="1" key="1">
    <citation type="submission" date="2018-02" db="EMBL/GenBank/DDBJ databases">
        <title>Rhizophora mucronata_Transcriptome.</title>
        <authorList>
            <person name="Meera S.P."/>
            <person name="Sreeshan A."/>
            <person name="Augustine A."/>
        </authorList>
    </citation>
    <scope>NUCLEOTIDE SEQUENCE</scope>
    <source>
        <tissue evidence="1">Leaf</tissue>
    </source>
</reference>
<dbReference type="AlphaFoldDB" id="A0A2P2NF58"/>
<evidence type="ECO:0000313" key="1">
    <source>
        <dbReference type="EMBL" id="MBX41101.1"/>
    </source>
</evidence>
<proteinExistence type="predicted"/>